<proteinExistence type="predicted"/>
<dbReference type="InterPro" id="IPR017853">
    <property type="entry name" value="GH"/>
</dbReference>
<gene>
    <name evidence="2" type="ORF">F7D14_15910</name>
</gene>
<feature type="chain" id="PRO_5025430930" description="Asl1-like glycosyl hydrolase catalytic domain-containing protein" evidence="1">
    <location>
        <begin position="24"/>
        <end position="394"/>
    </location>
</feature>
<dbReference type="EMBL" id="CP044331">
    <property type="protein sequence ID" value="QGM98822.1"/>
    <property type="molecule type" value="Genomic_DNA"/>
</dbReference>
<protein>
    <recommendedName>
        <fullName evidence="4">Asl1-like glycosyl hydrolase catalytic domain-containing protein</fullName>
    </recommendedName>
</protein>
<evidence type="ECO:0008006" key="4">
    <source>
        <dbReference type="Google" id="ProtNLM"/>
    </source>
</evidence>
<feature type="signal peptide" evidence="1">
    <location>
        <begin position="1"/>
        <end position="23"/>
    </location>
</feature>
<sequence length="394" mass="44134">MKLPSGKLRKVLFFVLVFFAVQAITEQKSSARDAGTSSFVSGVNLPNPQWKSEEFRKALLDEVAAAKVKFLRYPYQASSGEDFTPIIEFTIEAYRRGARALLIVFPQFGPSTRKRPAVHQTIARWDEFPLSEADEGKFRTHVADLFAKFDAAGVKLAGVEFDNELNWAQFNGDFNVPSDGKTLTLKDLKEDPEGQAVAQGYDKYIALLRILYDERNHASLNHDTPIVLGGLAQTTSEWPSPKEHADAVSISATLDYLRERGLDSLVDFYGVHSYAGVSGDVRGAMAQFKDAFSQCYSLSQPGHKPCWLTEWGLYAHGLVCPVDDRERAATARELMSQLAVFIRTGALNAQFYYDWRDPETYYGIYLCGALTETGKAILRDPRFDSLSETSREKF</sequence>
<name>A0A6B8MAP7_9HYPH</name>
<dbReference type="AlphaFoldDB" id="A0A6B8MAP7"/>
<keyword evidence="1" id="KW-0732">Signal</keyword>
<evidence type="ECO:0000313" key="2">
    <source>
        <dbReference type="EMBL" id="QGM98822.1"/>
    </source>
</evidence>
<dbReference type="SUPFAM" id="SSF51445">
    <property type="entry name" value="(Trans)glycosidases"/>
    <property type="match status" value="1"/>
</dbReference>
<reference evidence="2 3" key="1">
    <citation type="submission" date="2019-09" db="EMBL/GenBank/DDBJ databases">
        <title>Isolation and complete genome sequencing of Methylocystis species.</title>
        <authorList>
            <person name="Rumah B.L."/>
            <person name="Stead C.E."/>
            <person name="Stevens B.C."/>
            <person name="Minton N.P."/>
            <person name="Grosse-Honebrink A."/>
            <person name="Zhang Y."/>
        </authorList>
    </citation>
    <scope>NUCLEOTIDE SEQUENCE [LARGE SCALE GENOMIC DNA]</scope>
    <source>
        <strain evidence="2 3">BRCS2</strain>
    </source>
</reference>
<keyword evidence="3" id="KW-1185">Reference proteome</keyword>
<organism evidence="2 3">
    <name type="scientific">Methylocystis parvus</name>
    <dbReference type="NCBI Taxonomy" id="134"/>
    <lineage>
        <taxon>Bacteria</taxon>
        <taxon>Pseudomonadati</taxon>
        <taxon>Pseudomonadota</taxon>
        <taxon>Alphaproteobacteria</taxon>
        <taxon>Hyphomicrobiales</taxon>
        <taxon>Methylocystaceae</taxon>
        <taxon>Methylocystis</taxon>
    </lineage>
</organism>
<evidence type="ECO:0000313" key="3">
    <source>
        <dbReference type="Proteomes" id="UP000422569"/>
    </source>
</evidence>
<dbReference type="RefSeq" id="WP_154420047.1">
    <property type="nucleotide sequence ID" value="NZ_CP044331.1"/>
</dbReference>
<evidence type="ECO:0000256" key="1">
    <source>
        <dbReference type="SAM" id="SignalP"/>
    </source>
</evidence>
<dbReference type="KEGG" id="mpar:F7D14_15910"/>
<accession>A0A6B8MAP7</accession>
<dbReference type="Proteomes" id="UP000422569">
    <property type="component" value="Chromosome"/>
</dbReference>
<dbReference type="Gene3D" id="3.20.20.80">
    <property type="entry name" value="Glycosidases"/>
    <property type="match status" value="1"/>
</dbReference>